<dbReference type="InterPro" id="IPR023393">
    <property type="entry name" value="START-like_dom_sf"/>
</dbReference>
<organism evidence="1">
    <name type="scientific">marine metagenome</name>
    <dbReference type="NCBI Taxonomy" id="408172"/>
    <lineage>
        <taxon>unclassified sequences</taxon>
        <taxon>metagenomes</taxon>
        <taxon>ecological metagenomes</taxon>
    </lineage>
</organism>
<reference evidence="1" key="1">
    <citation type="submission" date="2018-05" db="EMBL/GenBank/DDBJ databases">
        <authorList>
            <person name="Lanie J.A."/>
            <person name="Ng W.-L."/>
            <person name="Kazmierczak K.M."/>
            <person name="Andrzejewski T.M."/>
            <person name="Davidsen T.M."/>
            <person name="Wayne K.J."/>
            <person name="Tettelin H."/>
            <person name="Glass J.I."/>
            <person name="Rusch D."/>
            <person name="Podicherti R."/>
            <person name="Tsui H.-C.T."/>
            <person name="Winkler M.E."/>
        </authorList>
    </citation>
    <scope>NUCLEOTIDE SEQUENCE</scope>
</reference>
<proteinExistence type="predicted"/>
<name>A0A381RRF2_9ZZZZ</name>
<dbReference type="CDD" id="cd07821">
    <property type="entry name" value="PYR_PYL_RCAR_like"/>
    <property type="match status" value="1"/>
</dbReference>
<gene>
    <name evidence="1" type="ORF">METZ01_LOCUS46668</name>
</gene>
<evidence type="ECO:0000313" key="1">
    <source>
        <dbReference type="EMBL" id="SUZ93814.1"/>
    </source>
</evidence>
<evidence type="ECO:0008006" key="2">
    <source>
        <dbReference type="Google" id="ProtNLM"/>
    </source>
</evidence>
<dbReference type="PANTHER" id="PTHR39332">
    <property type="entry name" value="BLL4707 PROTEIN"/>
    <property type="match status" value="1"/>
</dbReference>
<dbReference type="EMBL" id="UINC01002179">
    <property type="protein sequence ID" value="SUZ93814.1"/>
    <property type="molecule type" value="Genomic_DNA"/>
</dbReference>
<sequence length="148" mass="16931">MAFEAKAHRIVKVPKSYFWSRLRAFDAIKTLLPDNIVDVKLPDNFSNKVGDVRHVYLEDPYPGEVIERLDGCIEGSFLTYSIIDKSCLPMVNYVACVSLEEVSENETDVNWCSHFKPVEAGEEEVTELLSSLYSLIFDNIEDQYQNSK</sequence>
<dbReference type="Gene3D" id="3.30.530.20">
    <property type="match status" value="1"/>
</dbReference>
<protein>
    <recommendedName>
        <fullName evidence="2">Bet v I/Major latex protein domain-containing protein</fullName>
    </recommendedName>
</protein>
<dbReference type="PANTHER" id="PTHR39332:SF7">
    <property type="entry name" value="SRPBCC FAMILY PROTEIN"/>
    <property type="match status" value="1"/>
</dbReference>
<accession>A0A381RRF2</accession>
<dbReference type="SUPFAM" id="SSF55961">
    <property type="entry name" value="Bet v1-like"/>
    <property type="match status" value="1"/>
</dbReference>
<dbReference type="AlphaFoldDB" id="A0A381RRF2"/>